<proteinExistence type="predicted"/>
<evidence type="ECO:0000313" key="2">
    <source>
        <dbReference type="EMBL" id="KHF43183.1"/>
    </source>
</evidence>
<comment type="caution">
    <text evidence="2">The sequence shown here is derived from an EMBL/GenBank/DDBJ whole genome shotgun (WGS) entry which is preliminary data.</text>
</comment>
<dbReference type="Proteomes" id="UP000030848">
    <property type="component" value="Unassembled WGS sequence"/>
</dbReference>
<reference evidence="2 3" key="1">
    <citation type="submission" date="2014-10" db="EMBL/GenBank/DDBJ databases">
        <title>Genome sequence of Micropolyspora internatus JCM3315.</title>
        <authorList>
            <person name="Shin S.-K."/>
            <person name="Yi H."/>
        </authorList>
    </citation>
    <scope>NUCLEOTIDE SEQUENCE [LARGE SCALE GENOMIC DNA]</scope>
    <source>
        <strain evidence="2 3">JCM 3315</strain>
    </source>
</reference>
<keyword evidence="1" id="KW-0472">Membrane</keyword>
<accession>A0A837D5Z1</accession>
<keyword evidence="1" id="KW-1133">Transmembrane helix</keyword>
<dbReference type="RefSeq" id="WP_015786273.1">
    <property type="nucleotide sequence ID" value="NZ_CALJZO010000030.1"/>
</dbReference>
<gene>
    <name evidence="2" type="ORF">MINT15_33850</name>
</gene>
<evidence type="ECO:0000256" key="1">
    <source>
        <dbReference type="SAM" id="Phobius"/>
    </source>
</evidence>
<sequence>MDKFGSEVATLLLLATPLLIFAKVVHGIVVGRVSLARRGSPWVKAELGAWSLLAAIDTHILTLWLASAHQAEDLCMRYRPQMGTDVYLDGGYFLEFPVRVRCVWPDGESMNVASWPLNVLTAVFFTAAVAITAYTAVQGFRRSRSRRHHAVNGDPAQ</sequence>
<organism evidence="2 3">
    <name type="scientific">Saccharomonospora viridis</name>
    <dbReference type="NCBI Taxonomy" id="1852"/>
    <lineage>
        <taxon>Bacteria</taxon>
        <taxon>Bacillati</taxon>
        <taxon>Actinomycetota</taxon>
        <taxon>Actinomycetes</taxon>
        <taxon>Pseudonocardiales</taxon>
        <taxon>Pseudonocardiaceae</taxon>
        <taxon>Saccharomonospora</taxon>
    </lineage>
</organism>
<name>A0A837D5Z1_9PSEU</name>
<dbReference type="OrthoDB" id="3696048at2"/>
<dbReference type="AlphaFoldDB" id="A0A837D5Z1"/>
<dbReference type="EMBL" id="JRZE01000006">
    <property type="protein sequence ID" value="KHF43183.1"/>
    <property type="molecule type" value="Genomic_DNA"/>
</dbReference>
<evidence type="ECO:0000313" key="3">
    <source>
        <dbReference type="Proteomes" id="UP000030848"/>
    </source>
</evidence>
<feature type="transmembrane region" description="Helical" evidence="1">
    <location>
        <begin position="115"/>
        <end position="137"/>
    </location>
</feature>
<keyword evidence="1" id="KW-0812">Transmembrane</keyword>
<protein>
    <submittedName>
        <fullName evidence="2">Uncharacterized protein</fullName>
    </submittedName>
</protein>